<dbReference type="Pfam" id="PF03033">
    <property type="entry name" value="Glyco_transf_28"/>
    <property type="match status" value="1"/>
</dbReference>
<evidence type="ECO:0000256" key="7">
    <source>
        <dbReference type="ARBA" id="ARBA00023136"/>
    </source>
</evidence>
<evidence type="ECO:0000256" key="10">
    <source>
        <dbReference type="HAMAP-Rule" id="MF_00033"/>
    </source>
</evidence>
<protein>
    <recommendedName>
        <fullName evidence="10">UDP-N-acetylglucosamine--N-acetylmuramyl-(pentapeptide) pyrophosphoryl-undecaprenol N-acetylglucosamine transferase</fullName>
        <ecNumber evidence="10">2.4.1.227</ecNumber>
    </recommendedName>
    <alternativeName>
        <fullName evidence="10">Undecaprenyl-PP-MurNAc-pentapeptide-UDPGlcNAc GlcNAc transferase</fullName>
    </alternativeName>
</protein>
<feature type="binding site" evidence="10">
    <location>
        <begin position="11"/>
        <end position="13"/>
    </location>
    <ligand>
        <name>UDP-N-acetyl-alpha-D-glucosamine</name>
        <dbReference type="ChEBI" id="CHEBI:57705"/>
    </ligand>
</feature>
<feature type="binding site" evidence="10">
    <location>
        <position position="285"/>
    </location>
    <ligand>
        <name>UDP-N-acetyl-alpha-D-glucosamine</name>
        <dbReference type="ChEBI" id="CHEBI:57705"/>
    </ligand>
</feature>
<dbReference type="GO" id="GO:0005975">
    <property type="term" value="P:carbohydrate metabolic process"/>
    <property type="evidence" value="ECO:0007669"/>
    <property type="project" value="InterPro"/>
</dbReference>
<comment type="subcellular location">
    <subcellularLocation>
        <location evidence="10">Cell membrane</location>
        <topology evidence="10">Peripheral membrane protein</topology>
        <orientation evidence="10">Cytoplasmic side</orientation>
    </subcellularLocation>
</comment>
<sequence length="352" mass="36216">MSHFVVAAGGTGGHMVPASVVAHELIGRGHRVTLMTDARGLRFPGLFDGVPSRIVDSAVLSLKRPLSGLAAIWRGRKAAIAFLRAEGVTGVIGFGGYPSLPPLLAARALGKPTILHEQNAVFGRTNRLLARGATLIATSFQNTRRLSRTHELTGLPVRDAVRAIAGTPYPPTDGAIELLIVGGSQGATILSRVVPAAVALLPGEVRTRLHVVQQARTEDVEIVRTSYAEAGVAAHVDSYFADLPARLAAAHLVISRSGASTMAELAVAGRPAILVPFAAAMDDHQTANAEEFARAGGGPVLSEAAFTPPALAEAIISLLTVPGALQNAAAAAKSVGRPDAGARLATLAIGLT</sequence>
<proteinExistence type="inferred from homology"/>
<comment type="caution">
    <text evidence="10">Lacks conserved residue(s) required for the propagation of feature annotation.</text>
</comment>
<dbReference type="GO" id="GO:0009252">
    <property type="term" value="P:peptidoglycan biosynthetic process"/>
    <property type="evidence" value="ECO:0007669"/>
    <property type="project" value="UniProtKB-UniRule"/>
</dbReference>
<comment type="caution">
    <text evidence="13">The sequence shown here is derived from an EMBL/GenBank/DDBJ whole genome shotgun (WGS) entry which is preliminary data.</text>
</comment>
<name>A0A552UG13_9SPHN</name>
<keyword evidence="14" id="KW-1185">Reference proteome</keyword>
<dbReference type="GO" id="GO:0050511">
    <property type="term" value="F:undecaprenyldiphospho-muramoylpentapeptide beta-N-acetylglucosaminyltransferase activity"/>
    <property type="evidence" value="ECO:0007669"/>
    <property type="project" value="UniProtKB-UniRule"/>
</dbReference>
<dbReference type="SUPFAM" id="SSF53756">
    <property type="entry name" value="UDP-Glycosyltransferase/glycogen phosphorylase"/>
    <property type="match status" value="1"/>
</dbReference>
<dbReference type="Gene3D" id="3.40.50.2000">
    <property type="entry name" value="Glycogen Phosphorylase B"/>
    <property type="match status" value="2"/>
</dbReference>
<accession>A0A552UG13</accession>
<evidence type="ECO:0000313" key="14">
    <source>
        <dbReference type="Proteomes" id="UP000317894"/>
    </source>
</evidence>
<feature type="domain" description="Glycosyl transferase family 28 C-terminal" evidence="12">
    <location>
        <begin position="178"/>
        <end position="340"/>
    </location>
</feature>
<evidence type="ECO:0000256" key="2">
    <source>
        <dbReference type="ARBA" id="ARBA00022618"/>
    </source>
</evidence>
<dbReference type="PANTHER" id="PTHR21015:SF22">
    <property type="entry name" value="GLYCOSYLTRANSFERASE"/>
    <property type="match status" value="1"/>
</dbReference>
<dbReference type="InterPro" id="IPR004276">
    <property type="entry name" value="GlycoTrans_28_N"/>
</dbReference>
<keyword evidence="4 10" id="KW-0808">Transferase</keyword>
<dbReference type="Proteomes" id="UP000317894">
    <property type="component" value="Unassembled WGS sequence"/>
</dbReference>
<evidence type="ECO:0000256" key="5">
    <source>
        <dbReference type="ARBA" id="ARBA00022960"/>
    </source>
</evidence>
<dbReference type="Pfam" id="PF04101">
    <property type="entry name" value="Glyco_tran_28_C"/>
    <property type="match status" value="1"/>
</dbReference>
<feature type="domain" description="Glycosyltransferase family 28 N-terminal" evidence="11">
    <location>
        <begin position="4"/>
        <end position="137"/>
    </location>
</feature>
<keyword evidence="5 10" id="KW-0133">Cell shape</keyword>
<feature type="binding site" evidence="10">
    <location>
        <position position="184"/>
    </location>
    <ligand>
        <name>UDP-N-acetyl-alpha-D-glucosamine</name>
        <dbReference type="ChEBI" id="CHEBI:57705"/>
    </ligand>
</feature>
<keyword evidence="8 10" id="KW-0131">Cell cycle</keyword>
<evidence type="ECO:0000256" key="6">
    <source>
        <dbReference type="ARBA" id="ARBA00022984"/>
    </source>
</evidence>
<comment type="pathway">
    <text evidence="10">Cell wall biogenesis; peptidoglycan biosynthesis.</text>
</comment>
<keyword evidence="6 10" id="KW-0573">Peptidoglycan synthesis</keyword>
<evidence type="ECO:0000259" key="11">
    <source>
        <dbReference type="Pfam" id="PF03033"/>
    </source>
</evidence>
<dbReference type="AlphaFoldDB" id="A0A552UG13"/>
<dbReference type="CDD" id="cd03785">
    <property type="entry name" value="GT28_MurG"/>
    <property type="match status" value="1"/>
</dbReference>
<evidence type="ECO:0000259" key="12">
    <source>
        <dbReference type="Pfam" id="PF04101"/>
    </source>
</evidence>
<evidence type="ECO:0000256" key="3">
    <source>
        <dbReference type="ARBA" id="ARBA00022676"/>
    </source>
</evidence>
<reference evidence="13 14" key="1">
    <citation type="submission" date="2019-07" db="EMBL/GenBank/DDBJ databases">
        <title>Novel species isolated from glacier.</title>
        <authorList>
            <person name="Liu Q."/>
            <person name="Xin Y.-H."/>
        </authorList>
    </citation>
    <scope>NUCLEOTIDE SEQUENCE [LARGE SCALE GENOMIC DNA]</scope>
    <source>
        <strain evidence="13 14">LB1R16</strain>
    </source>
</reference>
<dbReference type="EMBL" id="VJWA01000001">
    <property type="protein sequence ID" value="TRW17155.1"/>
    <property type="molecule type" value="Genomic_DNA"/>
</dbReference>
<keyword evidence="3 10" id="KW-0328">Glycosyltransferase</keyword>
<evidence type="ECO:0000256" key="8">
    <source>
        <dbReference type="ARBA" id="ARBA00023306"/>
    </source>
</evidence>
<dbReference type="UniPathway" id="UPA00219"/>
<keyword evidence="9 10" id="KW-0961">Cell wall biogenesis/degradation</keyword>
<gene>
    <name evidence="10" type="primary">murG</name>
    <name evidence="13" type="ORF">FMM06_02845</name>
</gene>
<dbReference type="RefSeq" id="WP_143554700.1">
    <property type="nucleotide sequence ID" value="NZ_VJWA01000001.1"/>
</dbReference>
<keyword evidence="7 10" id="KW-0472">Membrane</keyword>
<dbReference type="GO" id="GO:0071555">
    <property type="term" value="P:cell wall organization"/>
    <property type="evidence" value="ECO:0007669"/>
    <property type="project" value="UniProtKB-KW"/>
</dbReference>
<evidence type="ECO:0000256" key="4">
    <source>
        <dbReference type="ARBA" id="ARBA00022679"/>
    </source>
</evidence>
<dbReference type="GO" id="GO:0008360">
    <property type="term" value="P:regulation of cell shape"/>
    <property type="evidence" value="ECO:0007669"/>
    <property type="project" value="UniProtKB-KW"/>
</dbReference>
<dbReference type="GO" id="GO:0051301">
    <property type="term" value="P:cell division"/>
    <property type="evidence" value="ECO:0007669"/>
    <property type="project" value="UniProtKB-KW"/>
</dbReference>
<evidence type="ECO:0000256" key="1">
    <source>
        <dbReference type="ARBA" id="ARBA00022475"/>
    </source>
</evidence>
<feature type="binding site" evidence="10">
    <location>
        <position position="119"/>
    </location>
    <ligand>
        <name>UDP-N-acetyl-alpha-D-glucosamine</name>
        <dbReference type="ChEBI" id="CHEBI:57705"/>
    </ligand>
</feature>
<evidence type="ECO:0000256" key="9">
    <source>
        <dbReference type="ARBA" id="ARBA00023316"/>
    </source>
</evidence>
<dbReference type="GO" id="GO:0005886">
    <property type="term" value="C:plasma membrane"/>
    <property type="evidence" value="ECO:0007669"/>
    <property type="project" value="UniProtKB-SubCell"/>
</dbReference>
<keyword evidence="2 10" id="KW-0132">Cell division</keyword>
<dbReference type="HAMAP" id="MF_00033">
    <property type="entry name" value="MurG"/>
    <property type="match status" value="1"/>
</dbReference>
<comment type="catalytic activity">
    <reaction evidence="10">
        <text>di-trans,octa-cis-undecaprenyl diphospho-N-acetyl-alpha-D-muramoyl-L-alanyl-D-glutamyl-meso-2,6-diaminopimeloyl-D-alanyl-D-alanine + UDP-N-acetyl-alpha-D-glucosamine = di-trans,octa-cis-undecaprenyl diphospho-[N-acetyl-alpha-D-glucosaminyl-(1-&gt;4)]-N-acetyl-alpha-D-muramoyl-L-alanyl-D-glutamyl-meso-2,6-diaminopimeloyl-D-alanyl-D-alanine + UDP + H(+)</text>
        <dbReference type="Rhea" id="RHEA:31227"/>
        <dbReference type="ChEBI" id="CHEBI:15378"/>
        <dbReference type="ChEBI" id="CHEBI:57705"/>
        <dbReference type="ChEBI" id="CHEBI:58223"/>
        <dbReference type="ChEBI" id="CHEBI:61387"/>
        <dbReference type="ChEBI" id="CHEBI:61388"/>
        <dbReference type="EC" id="2.4.1.227"/>
    </reaction>
</comment>
<dbReference type="InterPro" id="IPR007235">
    <property type="entry name" value="Glyco_trans_28_C"/>
</dbReference>
<organism evidence="13 14">
    <name type="scientific">Glacieibacterium frigidum</name>
    <dbReference type="NCBI Taxonomy" id="2593303"/>
    <lineage>
        <taxon>Bacteria</taxon>
        <taxon>Pseudomonadati</taxon>
        <taxon>Pseudomonadota</taxon>
        <taxon>Alphaproteobacteria</taxon>
        <taxon>Sphingomonadales</taxon>
        <taxon>Sphingosinicellaceae</taxon>
        <taxon>Glacieibacterium</taxon>
    </lineage>
</organism>
<dbReference type="InterPro" id="IPR006009">
    <property type="entry name" value="GlcNAc_MurG"/>
</dbReference>
<dbReference type="GO" id="GO:0051991">
    <property type="term" value="F:UDP-N-acetyl-D-glucosamine:N-acetylmuramoyl-L-alanyl-D-glutamyl-meso-2,6-diaminopimelyl-D-alanyl-D-alanine-diphosphoundecaprenol 4-beta-N-acetylglucosaminlytransferase activity"/>
    <property type="evidence" value="ECO:0007669"/>
    <property type="project" value="RHEA"/>
</dbReference>
<dbReference type="PANTHER" id="PTHR21015">
    <property type="entry name" value="UDP-N-ACETYLGLUCOSAMINE--N-ACETYLMURAMYL-(PENTAPEPTIDE) PYROPHOSPHORYL-UNDECAPRENOL N-ACETYLGLUCOSAMINE TRANSFERASE 1"/>
    <property type="match status" value="1"/>
</dbReference>
<feature type="binding site" evidence="10">
    <location>
        <position position="158"/>
    </location>
    <ligand>
        <name>UDP-N-acetyl-alpha-D-glucosamine</name>
        <dbReference type="ChEBI" id="CHEBI:57705"/>
    </ligand>
</feature>
<keyword evidence="1 10" id="KW-1003">Cell membrane</keyword>
<dbReference type="EC" id="2.4.1.227" evidence="10"/>
<dbReference type="OrthoDB" id="9808936at2"/>
<comment type="similarity">
    <text evidence="10">Belongs to the glycosyltransferase 28 family. MurG subfamily.</text>
</comment>
<evidence type="ECO:0000313" key="13">
    <source>
        <dbReference type="EMBL" id="TRW17155.1"/>
    </source>
</evidence>
<comment type="function">
    <text evidence="10">Cell wall formation. Catalyzes the transfer of a GlcNAc subunit on undecaprenyl-pyrophosphoryl-MurNAc-pentapeptide (lipid intermediate I) to form undecaprenyl-pyrophosphoryl-MurNAc-(pentapeptide)GlcNAc (lipid intermediate II).</text>
</comment>